<keyword evidence="3" id="KW-1185">Reference proteome</keyword>
<dbReference type="Proteomes" id="UP000559256">
    <property type="component" value="Unassembled WGS sequence"/>
</dbReference>
<evidence type="ECO:0000313" key="2">
    <source>
        <dbReference type="EMBL" id="KAF5346127.1"/>
    </source>
</evidence>
<feature type="compositionally biased region" description="Low complexity" evidence="1">
    <location>
        <begin position="83"/>
        <end position="105"/>
    </location>
</feature>
<evidence type="ECO:0000256" key="1">
    <source>
        <dbReference type="SAM" id="MobiDB-lite"/>
    </source>
</evidence>
<feature type="region of interest" description="Disordered" evidence="1">
    <location>
        <begin position="61"/>
        <end position="105"/>
    </location>
</feature>
<comment type="caution">
    <text evidence="2">The sequence shown here is derived from an EMBL/GenBank/DDBJ whole genome shotgun (WGS) entry which is preliminary data.</text>
</comment>
<reference evidence="2 3" key="1">
    <citation type="journal article" date="2020" name="ISME J.">
        <title>Uncovering the hidden diversity of litter-decomposition mechanisms in mushroom-forming fungi.</title>
        <authorList>
            <person name="Floudas D."/>
            <person name="Bentzer J."/>
            <person name="Ahren D."/>
            <person name="Johansson T."/>
            <person name="Persson P."/>
            <person name="Tunlid A."/>
        </authorList>
    </citation>
    <scope>NUCLEOTIDE SEQUENCE [LARGE SCALE GENOMIC DNA]</scope>
    <source>
        <strain evidence="2 3">CBS 291.85</strain>
    </source>
</reference>
<gene>
    <name evidence="2" type="ORF">D9758_009918</name>
</gene>
<feature type="region of interest" description="Disordered" evidence="1">
    <location>
        <begin position="1"/>
        <end position="26"/>
    </location>
</feature>
<evidence type="ECO:0000313" key="3">
    <source>
        <dbReference type="Proteomes" id="UP000559256"/>
    </source>
</evidence>
<protein>
    <submittedName>
        <fullName evidence="2">Uncharacterized protein</fullName>
    </submittedName>
</protein>
<accession>A0A8H5CQH7</accession>
<name>A0A8H5CQH7_9AGAR</name>
<dbReference type="AlphaFoldDB" id="A0A8H5CQH7"/>
<feature type="compositionally biased region" description="Polar residues" evidence="1">
    <location>
        <begin position="1"/>
        <end position="17"/>
    </location>
</feature>
<dbReference type="EMBL" id="JAACJM010000105">
    <property type="protein sequence ID" value="KAF5346127.1"/>
    <property type="molecule type" value="Genomic_DNA"/>
</dbReference>
<sequence length="105" mass="11130">MSSPPSRSNSQGNNASRSLHGASGWSPQGLTSKLQLYISNLETTLLPGTVHVDSPPDLCELDSSLSNPGRLSGTQRRKYISRSPSSYTAVSTTSTTSSQFDSSSH</sequence>
<proteinExistence type="predicted"/>
<organism evidence="2 3">
    <name type="scientific">Tetrapyrgos nigripes</name>
    <dbReference type="NCBI Taxonomy" id="182062"/>
    <lineage>
        <taxon>Eukaryota</taxon>
        <taxon>Fungi</taxon>
        <taxon>Dikarya</taxon>
        <taxon>Basidiomycota</taxon>
        <taxon>Agaricomycotina</taxon>
        <taxon>Agaricomycetes</taxon>
        <taxon>Agaricomycetidae</taxon>
        <taxon>Agaricales</taxon>
        <taxon>Marasmiineae</taxon>
        <taxon>Marasmiaceae</taxon>
        <taxon>Tetrapyrgos</taxon>
    </lineage>
</organism>
<feature type="compositionally biased region" description="Polar residues" evidence="1">
    <location>
        <begin position="63"/>
        <end position="74"/>
    </location>
</feature>